<sequence length="94" mass="10654">MAAVIVCSVLLMAAVKVCIGRQFTCSVSKADYLALRNGFINAHIGMDTDFNFHKFLRRCLDEDFKVLVTISLPIWTYVVLFIFFGAHGNKLFLF</sequence>
<keyword evidence="5 8" id="KW-1133">Transmembrane helix</keyword>
<evidence type="ECO:0000256" key="6">
    <source>
        <dbReference type="ARBA" id="ARBA00023136"/>
    </source>
</evidence>
<comment type="similarity">
    <text evidence="2">Belongs to the MLO family.</text>
</comment>
<evidence type="ECO:0000256" key="4">
    <source>
        <dbReference type="ARBA" id="ARBA00022821"/>
    </source>
</evidence>
<evidence type="ECO:0000256" key="7">
    <source>
        <dbReference type="ARBA" id="ARBA00023265"/>
    </source>
</evidence>
<dbReference type="InterPro" id="IPR004326">
    <property type="entry name" value="Mlo"/>
</dbReference>
<feature type="chain" id="PRO_5032820292" evidence="9">
    <location>
        <begin position="21"/>
        <end position="94"/>
    </location>
</feature>
<evidence type="ECO:0000313" key="11">
    <source>
        <dbReference type="Proteomes" id="UP000636800"/>
    </source>
</evidence>
<keyword evidence="6 8" id="KW-0472">Membrane</keyword>
<keyword evidence="11" id="KW-1185">Reference proteome</keyword>
<dbReference type="Proteomes" id="UP000636800">
    <property type="component" value="Chromosome 11"/>
</dbReference>
<feature type="signal peptide" evidence="9">
    <location>
        <begin position="1"/>
        <end position="20"/>
    </location>
</feature>
<evidence type="ECO:0000313" key="10">
    <source>
        <dbReference type="EMBL" id="KAG0461365.1"/>
    </source>
</evidence>
<comment type="subcellular location">
    <subcellularLocation>
        <location evidence="1">Membrane</location>
        <topology evidence="1">Multi-pass membrane protein</topology>
    </subcellularLocation>
</comment>
<keyword evidence="4" id="KW-0611">Plant defense</keyword>
<dbReference type="Pfam" id="PF03094">
    <property type="entry name" value="Mlo"/>
    <property type="match status" value="1"/>
</dbReference>
<accession>A0A835UHT7</accession>
<protein>
    <submittedName>
        <fullName evidence="10">Uncharacterized protein</fullName>
    </submittedName>
</protein>
<proteinExistence type="inferred from homology"/>
<evidence type="ECO:0000256" key="2">
    <source>
        <dbReference type="ARBA" id="ARBA00006574"/>
    </source>
</evidence>
<evidence type="ECO:0000256" key="5">
    <source>
        <dbReference type="ARBA" id="ARBA00022989"/>
    </source>
</evidence>
<reference evidence="10 11" key="1">
    <citation type="journal article" date="2020" name="Nat. Food">
        <title>A phased Vanilla planifolia genome enables genetic improvement of flavour and production.</title>
        <authorList>
            <person name="Hasing T."/>
            <person name="Tang H."/>
            <person name="Brym M."/>
            <person name="Khazi F."/>
            <person name="Huang T."/>
            <person name="Chambers A.H."/>
        </authorList>
    </citation>
    <scope>NUCLEOTIDE SEQUENCE [LARGE SCALE GENOMIC DNA]</scope>
    <source>
        <tissue evidence="10">Leaf</tissue>
    </source>
</reference>
<dbReference type="GO" id="GO:0006952">
    <property type="term" value="P:defense response"/>
    <property type="evidence" value="ECO:0007669"/>
    <property type="project" value="UniProtKB-KW"/>
</dbReference>
<keyword evidence="9" id="KW-0732">Signal</keyword>
<evidence type="ECO:0000256" key="3">
    <source>
        <dbReference type="ARBA" id="ARBA00022692"/>
    </source>
</evidence>
<comment type="caution">
    <text evidence="10">The sequence shown here is derived from an EMBL/GenBank/DDBJ whole genome shotgun (WGS) entry which is preliminary data.</text>
</comment>
<dbReference type="AlphaFoldDB" id="A0A835UHT7"/>
<dbReference type="EMBL" id="JADCNL010000011">
    <property type="protein sequence ID" value="KAG0461365.1"/>
    <property type="molecule type" value="Genomic_DNA"/>
</dbReference>
<evidence type="ECO:0000256" key="9">
    <source>
        <dbReference type="SAM" id="SignalP"/>
    </source>
</evidence>
<organism evidence="10 11">
    <name type="scientific">Vanilla planifolia</name>
    <name type="common">Vanilla</name>
    <dbReference type="NCBI Taxonomy" id="51239"/>
    <lineage>
        <taxon>Eukaryota</taxon>
        <taxon>Viridiplantae</taxon>
        <taxon>Streptophyta</taxon>
        <taxon>Embryophyta</taxon>
        <taxon>Tracheophyta</taxon>
        <taxon>Spermatophyta</taxon>
        <taxon>Magnoliopsida</taxon>
        <taxon>Liliopsida</taxon>
        <taxon>Asparagales</taxon>
        <taxon>Orchidaceae</taxon>
        <taxon>Vanilloideae</taxon>
        <taxon>Vanilleae</taxon>
        <taxon>Vanilla</taxon>
    </lineage>
</organism>
<keyword evidence="3 8" id="KW-0812">Transmembrane</keyword>
<feature type="transmembrane region" description="Helical" evidence="8">
    <location>
        <begin position="66"/>
        <end position="86"/>
    </location>
</feature>
<dbReference type="PANTHER" id="PTHR31942">
    <property type="entry name" value="MLO-LIKE PROTEIN 1"/>
    <property type="match status" value="1"/>
</dbReference>
<keyword evidence="7" id="KW-0568">Pathogenesis-related protein</keyword>
<gene>
    <name evidence="10" type="ORF">HPP92_021662</name>
</gene>
<name>A0A835UHT7_VANPL</name>
<evidence type="ECO:0000256" key="1">
    <source>
        <dbReference type="ARBA" id="ARBA00004141"/>
    </source>
</evidence>
<dbReference type="PANTHER" id="PTHR31942:SF72">
    <property type="entry name" value="MLO-LIKE PROTEIN"/>
    <property type="match status" value="1"/>
</dbReference>
<dbReference type="GO" id="GO:0016020">
    <property type="term" value="C:membrane"/>
    <property type="evidence" value="ECO:0007669"/>
    <property type="project" value="UniProtKB-SubCell"/>
</dbReference>
<evidence type="ECO:0000256" key="8">
    <source>
        <dbReference type="SAM" id="Phobius"/>
    </source>
</evidence>